<feature type="transmembrane region" description="Helical" evidence="2">
    <location>
        <begin position="129"/>
        <end position="147"/>
    </location>
</feature>
<dbReference type="Pfam" id="PF01970">
    <property type="entry name" value="TctA"/>
    <property type="match status" value="1"/>
</dbReference>
<feature type="transmembrane region" description="Helical" evidence="2">
    <location>
        <begin position="469"/>
        <end position="489"/>
    </location>
</feature>
<dbReference type="InterPro" id="IPR002823">
    <property type="entry name" value="DUF112_TM"/>
</dbReference>
<feature type="transmembrane region" description="Helical" evidence="2">
    <location>
        <begin position="414"/>
        <end position="433"/>
    </location>
</feature>
<evidence type="ECO:0000313" key="5">
    <source>
        <dbReference type="Proteomes" id="UP000589036"/>
    </source>
</evidence>
<reference evidence="4 5" key="1">
    <citation type="submission" date="2020-07" db="EMBL/GenBank/DDBJ databases">
        <title>Sequencing the genomes of 1000 actinobacteria strains.</title>
        <authorList>
            <person name="Klenk H.-P."/>
        </authorList>
    </citation>
    <scope>NUCLEOTIDE SEQUENCE [LARGE SCALE GENOMIC DNA]</scope>
    <source>
        <strain evidence="4 5">CXB654</strain>
    </source>
</reference>
<feature type="compositionally biased region" description="Acidic residues" evidence="1">
    <location>
        <begin position="514"/>
        <end position="525"/>
    </location>
</feature>
<feature type="transmembrane region" description="Helical" evidence="2">
    <location>
        <begin position="209"/>
        <end position="229"/>
    </location>
</feature>
<name>A0A852U0F2_9ACTN</name>
<keyword evidence="2" id="KW-0472">Membrane</keyword>
<dbReference type="RefSeq" id="WP_179644257.1">
    <property type="nucleotide sequence ID" value="NZ_BAAAYY010000004.1"/>
</dbReference>
<feature type="transmembrane region" description="Helical" evidence="2">
    <location>
        <begin position="326"/>
        <end position="348"/>
    </location>
</feature>
<keyword evidence="2" id="KW-0812">Transmembrane</keyword>
<feature type="transmembrane region" description="Helical" evidence="2">
    <location>
        <begin position="68"/>
        <end position="91"/>
    </location>
</feature>
<feature type="transmembrane region" description="Helical" evidence="2">
    <location>
        <begin position="177"/>
        <end position="197"/>
    </location>
</feature>
<evidence type="ECO:0000256" key="2">
    <source>
        <dbReference type="SAM" id="Phobius"/>
    </source>
</evidence>
<dbReference type="PANTHER" id="PTHR35342">
    <property type="entry name" value="TRICARBOXYLIC TRANSPORT PROTEIN"/>
    <property type="match status" value="1"/>
</dbReference>
<dbReference type="PANTHER" id="PTHR35342:SF5">
    <property type="entry name" value="TRICARBOXYLIC TRANSPORT PROTEIN"/>
    <property type="match status" value="1"/>
</dbReference>
<gene>
    <name evidence="4" type="ORF">HDA32_003603</name>
</gene>
<keyword evidence="2" id="KW-1133">Transmembrane helix</keyword>
<feature type="transmembrane region" description="Helical" evidence="2">
    <location>
        <begin position="154"/>
        <end position="171"/>
    </location>
</feature>
<proteinExistence type="predicted"/>
<comment type="caution">
    <text evidence="4">The sequence shown here is derived from an EMBL/GenBank/DDBJ whole genome shotgun (WGS) entry which is preliminary data.</text>
</comment>
<dbReference type="Proteomes" id="UP000589036">
    <property type="component" value="Unassembled WGS sequence"/>
</dbReference>
<dbReference type="AlphaFoldDB" id="A0A852U0F2"/>
<organism evidence="4 5">
    <name type="scientific">Spinactinospora alkalitolerans</name>
    <dbReference type="NCBI Taxonomy" id="687207"/>
    <lineage>
        <taxon>Bacteria</taxon>
        <taxon>Bacillati</taxon>
        <taxon>Actinomycetota</taxon>
        <taxon>Actinomycetes</taxon>
        <taxon>Streptosporangiales</taxon>
        <taxon>Nocardiopsidaceae</taxon>
        <taxon>Spinactinospora</taxon>
    </lineage>
</organism>
<evidence type="ECO:0000313" key="4">
    <source>
        <dbReference type="EMBL" id="NYE48483.1"/>
    </source>
</evidence>
<protein>
    <submittedName>
        <fullName evidence="4">Putative tricarboxylic transport membrane protein</fullName>
    </submittedName>
</protein>
<feature type="transmembrane region" description="Helical" evidence="2">
    <location>
        <begin position="386"/>
        <end position="408"/>
    </location>
</feature>
<sequence>MDWGLVVQEWALLPNAIMDILTDPVVIIALVAGGLIGIAVGLMPGLTAVMAMSLLLGFMLKLPVEAGLGLLIGVYTGAIYSGSITAIMLNIPGTPAAAVTTLDGFPLAKRGKAREAVGTATWVSFFGEWIGEIVGFLLLPFVAVLALMLGDWELFLVAIVGVLLAGGLAGGSPLKGWIAAFIGIAISMVGTDPIFGTPRFGFTPEMMRGIDFVPVLIGVFGVAEILFVLRSKQPYRLVGKPGRAITRWDILRRPASIVNIIRSALIGVFMGIVPGAGESASPWIAYDIARRRSKRPQDFGKGSHEGLIAAETSNQSTSGGALIPTLTLGIPGSGPTAILLAALFMYGVRPGPNLIVEEPGFIATTIALFLISAVIMRVLAYLASTYFIRLLSIPRGIILPVAVTLGFIGAWGVGFTVFDIQVVLVFGLIGYVLRSRGFPLAPLVLGVLIGPLADQSLRRAILTYEGDFGAMLSRPIGLLLIAFLIVMLAQSLWRRRRRRSAAHDAAGPLGTGPGDDDAGGTEAAEESARSGAARNDDPPEAGPRS</sequence>
<feature type="transmembrane region" description="Helical" evidence="2">
    <location>
        <begin position="360"/>
        <end position="379"/>
    </location>
</feature>
<feature type="region of interest" description="Disordered" evidence="1">
    <location>
        <begin position="501"/>
        <end position="545"/>
    </location>
</feature>
<feature type="transmembrane region" description="Helical" evidence="2">
    <location>
        <begin position="25"/>
        <end position="56"/>
    </location>
</feature>
<accession>A0A852U0F2</accession>
<feature type="domain" description="DUF112" evidence="3">
    <location>
        <begin position="27"/>
        <end position="445"/>
    </location>
</feature>
<dbReference type="EMBL" id="JACCCC010000001">
    <property type="protein sequence ID" value="NYE48483.1"/>
    <property type="molecule type" value="Genomic_DNA"/>
</dbReference>
<feature type="transmembrane region" description="Helical" evidence="2">
    <location>
        <begin position="260"/>
        <end position="286"/>
    </location>
</feature>
<evidence type="ECO:0000259" key="3">
    <source>
        <dbReference type="Pfam" id="PF01970"/>
    </source>
</evidence>
<evidence type="ECO:0000256" key="1">
    <source>
        <dbReference type="SAM" id="MobiDB-lite"/>
    </source>
</evidence>
<keyword evidence="5" id="KW-1185">Reference proteome</keyword>